<keyword evidence="2" id="KW-1185">Reference proteome</keyword>
<protein>
    <submittedName>
        <fullName evidence="1">Uncharacterized protein</fullName>
    </submittedName>
</protein>
<name>U4LHD8_PYROM</name>
<evidence type="ECO:0000313" key="2">
    <source>
        <dbReference type="Proteomes" id="UP000018144"/>
    </source>
</evidence>
<sequence>MRTTDVSCTYELVGAVRDVRASKLIGRTGTPLLPKL</sequence>
<reference evidence="1 2" key="1">
    <citation type="journal article" date="2013" name="PLoS Genet.">
        <title>The genome and development-dependent transcriptomes of Pyronema confluens: a window into fungal evolution.</title>
        <authorList>
            <person name="Traeger S."/>
            <person name="Altegoer F."/>
            <person name="Freitag M."/>
            <person name="Gabaldon T."/>
            <person name="Kempken F."/>
            <person name="Kumar A."/>
            <person name="Marcet-Houben M."/>
            <person name="Poggeler S."/>
            <person name="Stajich J.E."/>
            <person name="Nowrousian M."/>
        </authorList>
    </citation>
    <scope>NUCLEOTIDE SEQUENCE [LARGE SCALE GENOMIC DNA]</scope>
    <source>
        <strain evidence="2">CBS 100304</strain>
        <tissue evidence="1">Vegetative mycelium</tissue>
    </source>
</reference>
<organism evidence="1 2">
    <name type="scientific">Pyronema omphalodes (strain CBS 100304)</name>
    <name type="common">Pyronema confluens</name>
    <dbReference type="NCBI Taxonomy" id="1076935"/>
    <lineage>
        <taxon>Eukaryota</taxon>
        <taxon>Fungi</taxon>
        <taxon>Dikarya</taxon>
        <taxon>Ascomycota</taxon>
        <taxon>Pezizomycotina</taxon>
        <taxon>Pezizomycetes</taxon>
        <taxon>Pezizales</taxon>
        <taxon>Pyronemataceae</taxon>
        <taxon>Pyronema</taxon>
    </lineage>
</organism>
<dbReference type="EMBL" id="HF935604">
    <property type="protein sequence ID" value="CCX31539.1"/>
    <property type="molecule type" value="Genomic_DNA"/>
</dbReference>
<accession>U4LHD8</accession>
<dbReference type="AlphaFoldDB" id="U4LHD8"/>
<proteinExistence type="predicted"/>
<gene>
    <name evidence="1" type="ORF">PCON_10888</name>
</gene>
<dbReference type="Proteomes" id="UP000018144">
    <property type="component" value="Unassembled WGS sequence"/>
</dbReference>
<evidence type="ECO:0000313" key="1">
    <source>
        <dbReference type="EMBL" id="CCX31539.1"/>
    </source>
</evidence>